<dbReference type="EMBL" id="JAQLOI010000003">
    <property type="protein sequence ID" value="MDB1125078.1"/>
    <property type="molecule type" value="Genomic_DNA"/>
</dbReference>
<proteinExistence type="inferred from homology"/>
<evidence type="ECO:0000256" key="2">
    <source>
        <dbReference type="ARBA" id="ARBA00008791"/>
    </source>
</evidence>
<dbReference type="Gene3D" id="3.40.50.12370">
    <property type="match status" value="1"/>
</dbReference>
<evidence type="ECO:0000313" key="6">
    <source>
        <dbReference type="EMBL" id="MDB1125078.1"/>
    </source>
</evidence>
<comment type="caution">
    <text evidence="6">The sequence shown here is derived from an EMBL/GenBank/DDBJ whole genome shotgun (WGS) entry which is preliminary data.</text>
</comment>
<keyword evidence="7" id="KW-1185">Reference proteome</keyword>
<dbReference type="PANTHER" id="PTHR47892:SF1">
    <property type="entry name" value="UNIVERSAL STRESS PROTEIN E"/>
    <property type="match status" value="1"/>
</dbReference>
<comment type="similarity">
    <text evidence="2">Belongs to the universal stress protein A family.</text>
</comment>
<dbReference type="SUPFAM" id="SSF52402">
    <property type="entry name" value="Adenine nucleotide alpha hydrolases-like"/>
    <property type="match status" value="1"/>
</dbReference>
<evidence type="ECO:0000256" key="4">
    <source>
        <dbReference type="ARBA" id="ARBA00037131"/>
    </source>
</evidence>
<feature type="domain" description="UspA" evidence="5">
    <location>
        <begin position="3"/>
        <end position="133"/>
    </location>
</feature>
<protein>
    <submittedName>
        <fullName evidence="6">Universal stress protein</fullName>
    </submittedName>
</protein>
<keyword evidence="3" id="KW-0963">Cytoplasm</keyword>
<gene>
    <name evidence="6" type="ORF">PGX00_16085</name>
</gene>
<name>A0ABT4YU21_9VIBR</name>
<accession>A0ABT4YU21</accession>
<sequence length="148" mass="17023">MCEKIIKSAYELCKITDSELILCHIWELESEGFLRKWSGYTDTDINQLTSKMRSERIRKIDSLANRLIEGDQSIKVRIELIQGQAKERLTEFIRHESIDVTFLGSMSRTGIAGYLMGNKAEYWLNELSATVVTLKPDEFVSPIMSVTR</sequence>
<evidence type="ECO:0000256" key="3">
    <source>
        <dbReference type="ARBA" id="ARBA00022490"/>
    </source>
</evidence>
<comment type="subcellular location">
    <subcellularLocation>
        <location evidence="1">Cytoplasm</location>
    </subcellularLocation>
</comment>
<evidence type="ECO:0000259" key="5">
    <source>
        <dbReference type="Pfam" id="PF00582"/>
    </source>
</evidence>
<dbReference type="PANTHER" id="PTHR47892">
    <property type="entry name" value="UNIVERSAL STRESS PROTEIN E"/>
    <property type="match status" value="1"/>
</dbReference>
<dbReference type="Proteomes" id="UP001210678">
    <property type="component" value="Unassembled WGS sequence"/>
</dbReference>
<comment type="function">
    <text evidence="4">Required for resistance to DNA-damaging agents.</text>
</comment>
<evidence type="ECO:0000313" key="7">
    <source>
        <dbReference type="Proteomes" id="UP001210678"/>
    </source>
</evidence>
<reference evidence="6 7" key="1">
    <citation type="submission" date="2023-01" db="EMBL/GenBank/DDBJ databases">
        <title>Vibrio sp. KJ40-1 sp.nov, isolated from marine algae.</title>
        <authorList>
            <person name="Butt M."/>
            <person name="Kim J.M.J."/>
            <person name="Jeon C.O.C."/>
        </authorList>
    </citation>
    <scope>NUCLEOTIDE SEQUENCE [LARGE SCALE GENOMIC DNA]</scope>
    <source>
        <strain evidence="6 7">KJ40-1</strain>
    </source>
</reference>
<dbReference type="RefSeq" id="WP_272138457.1">
    <property type="nucleotide sequence ID" value="NZ_JAQLOI010000003.1"/>
</dbReference>
<dbReference type="Pfam" id="PF00582">
    <property type="entry name" value="Usp"/>
    <property type="match status" value="1"/>
</dbReference>
<organism evidence="6 7">
    <name type="scientific">Vibrio algarum</name>
    <dbReference type="NCBI Taxonomy" id="3020714"/>
    <lineage>
        <taxon>Bacteria</taxon>
        <taxon>Pseudomonadati</taxon>
        <taxon>Pseudomonadota</taxon>
        <taxon>Gammaproteobacteria</taxon>
        <taxon>Vibrionales</taxon>
        <taxon>Vibrionaceae</taxon>
        <taxon>Vibrio</taxon>
    </lineage>
</organism>
<dbReference type="InterPro" id="IPR006016">
    <property type="entry name" value="UspA"/>
</dbReference>
<evidence type="ECO:0000256" key="1">
    <source>
        <dbReference type="ARBA" id="ARBA00004496"/>
    </source>
</evidence>